<dbReference type="InterPro" id="IPR014716">
    <property type="entry name" value="Fibrinogen_a/b/g_C_1"/>
</dbReference>
<dbReference type="PROSITE" id="PS00514">
    <property type="entry name" value="FIBRINOGEN_C_1"/>
    <property type="match status" value="1"/>
</dbReference>
<accession>A0A1X7T342</accession>
<feature type="domain" description="Fibrinogen C-terminal" evidence="3">
    <location>
        <begin position="91"/>
        <end position="311"/>
    </location>
</feature>
<dbReference type="KEGG" id="aqu:109590084"/>
<dbReference type="InterPro" id="IPR050373">
    <property type="entry name" value="Fibrinogen_C-term_domain"/>
</dbReference>
<dbReference type="CDD" id="cd00087">
    <property type="entry name" value="FReD"/>
    <property type="match status" value="1"/>
</dbReference>
<keyword evidence="1" id="KW-1015">Disulfide bond</keyword>
<reference evidence="4" key="2">
    <citation type="submission" date="2017-05" db="UniProtKB">
        <authorList>
            <consortium name="EnsemblMetazoa"/>
        </authorList>
    </citation>
    <scope>IDENTIFICATION</scope>
</reference>
<dbReference type="SMART" id="SM00186">
    <property type="entry name" value="FBG"/>
    <property type="match status" value="1"/>
</dbReference>
<evidence type="ECO:0000313" key="4">
    <source>
        <dbReference type="EnsemblMetazoa" id="Aqu2.1.08879_001"/>
    </source>
</evidence>
<dbReference type="Proteomes" id="UP000007879">
    <property type="component" value="Unassembled WGS sequence"/>
</dbReference>
<dbReference type="EnsemblMetazoa" id="XM_020006030.1">
    <property type="protein sequence ID" value="XP_019861589.1"/>
    <property type="gene ID" value="LOC109590084"/>
</dbReference>
<evidence type="ECO:0000256" key="1">
    <source>
        <dbReference type="ARBA" id="ARBA00023157"/>
    </source>
</evidence>
<dbReference type="eggNOG" id="KOG2579">
    <property type="taxonomic scope" value="Eukaryota"/>
</dbReference>
<dbReference type="FunFam" id="3.90.215.10:FF:000001">
    <property type="entry name" value="Tenascin isoform 1"/>
    <property type="match status" value="1"/>
</dbReference>
<gene>
    <name evidence="4" type="primary">109590084</name>
</gene>
<dbReference type="NCBIfam" id="NF040941">
    <property type="entry name" value="GGGWT_bact"/>
    <property type="match status" value="1"/>
</dbReference>
<name>A0A1X7T342_AMPQE</name>
<protein>
    <recommendedName>
        <fullName evidence="3">Fibrinogen C-terminal domain-containing protein</fullName>
    </recommendedName>
</protein>
<evidence type="ECO:0000313" key="5">
    <source>
        <dbReference type="Proteomes" id="UP000007879"/>
    </source>
</evidence>
<feature type="signal peptide" evidence="2">
    <location>
        <begin position="1"/>
        <end position="20"/>
    </location>
</feature>
<keyword evidence="5" id="KW-1185">Reference proteome</keyword>
<proteinExistence type="predicted"/>
<dbReference type="SUPFAM" id="SSF56496">
    <property type="entry name" value="Fibrinogen C-terminal domain-like"/>
    <property type="match status" value="1"/>
</dbReference>
<dbReference type="AlphaFoldDB" id="A0A1X7T342"/>
<evidence type="ECO:0000259" key="3">
    <source>
        <dbReference type="PROSITE" id="PS51406"/>
    </source>
</evidence>
<dbReference type="PANTHER" id="PTHR19143:SF444">
    <property type="entry name" value="PROTEIN SCABROUS"/>
    <property type="match status" value="1"/>
</dbReference>
<dbReference type="Gene3D" id="3.90.215.10">
    <property type="entry name" value="Gamma Fibrinogen, chain A, domain 1"/>
    <property type="match status" value="1"/>
</dbReference>
<dbReference type="InterPro" id="IPR020837">
    <property type="entry name" value="Fibrinogen_CS"/>
</dbReference>
<dbReference type="PROSITE" id="PS51406">
    <property type="entry name" value="FIBRINOGEN_C_2"/>
    <property type="match status" value="1"/>
</dbReference>
<evidence type="ECO:0000256" key="2">
    <source>
        <dbReference type="SAM" id="SignalP"/>
    </source>
</evidence>
<sequence>MDHGTLFFLLLVLLTVSTEGSYHMSTDCTNTGSYQHGGLGLYLRVCCNISNLGQSVTIRDPGIYRYILCPKVLPKSCPKEPQKSCPSVVQSNSTQAPRDCKDWYNNGSTTSGVYTVNPDGGTPFNVYCDMETDGGGWTVFQRRQDGSVDFYRNWTDYENGFGCLTGEFWLGLSKIHRLTKEGSNTLRVDLGDFEGNRAFAKYSTFNVGNSSTEYILTVGGYSSTAGDALAYHSGKKFSTRDNNNDYYSDQINCAQPREGAWWFHKCNYSHLNGPYYTNPTDAGNESGVHWYHWKGDFYSLKFSEMKTRRNN</sequence>
<dbReference type="EnsemblMetazoa" id="Aqu2.1.08879_001">
    <property type="protein sequence ID" value="Aqu2.1.08879_001"/>
    <property type="gene ID" value="Aqu2.1.08879"/>
</dbReference>
<feature type="chain" id="PRO_5010852633" description="Fibrinogen C-terminal domain-containing protein" evidence="2">
    <location>
        <begin position="21"/>
        <end position="311"/>
    </location>
</feature>
<organism evidence="4">
    <name type="scientific">Amphimedon queenslandica</name>
    <name type="common">Sponge</name>
    <dbReference type="NCBI Taxonomy" id="400682"/>
    <lineage>
        <taxon>Eukaryota</taxon>
        <taxon>Metazoa</taxon>
        <taxon>Porifera</taxon>
        <taxon>Demospongiae</taxon>
        <taxon>Heteroscleromorpha</taxon>
        <taxon>Haplosclerida</taxon>
        <taxon>Niphatidae</taxon>
        <taxon>Amphimedon</taxon>
    </lineage>
</organism>
<dbReference type="OrthoDB" id="6159560at2759"/>
<keyword evidence="2" id="KW-0732">Signal</keyword>
<dbReference type="PANTHER" id="PTHR19143">
    <property type="entry name" value="FIBRINOGEN/TENASCIN/ANGIOPOEITIN"/>
    <property type="match status" value="1"/>
</dbReference>
<dbReference type="Pfam" id="PF00147">
    <property type="entry name" value="Fibrinogen_C"/>
    <property type="match status" value="1"/>
</dbReference>
<dbReference type="InterPro" id="IPR002181">
    <property type="entry name" value="Fibrinogen_a/b/g_C_dom"/>
</dbReference>
<dbReference type="InterPro" id="IPR036056">
    <property type="entry name" value="Fibrinogen-like_C"/>
</dbReference>
<reference evidence="5" key="1">
    <citation type="journal article" date="2010" name="Nature">
        <title>The Amphimedon queenslandica genome and the evolution of animal complexity.</title>
        <authorList>
            <person name="Srivastava M."/>
            <person name="Simakov O."/>
            <person name="Chapman J."/>
            <person name="Fahey B."/>
            <person name="Gauthier M.E."/>
            <person name="Mitros T."/>
            <person name="Richards G.S."/>
            <person name="Conaco C."/>
            <person name="Dacre M."/>
            <person name="Hellsten U."/>
            <person name="Larroux C."/>
            <person name="Putnam N.H."/>
            <person name="Stanke M."/>
            <person name="Adamska M."/>
            <person name="Darling A."/>
            <person name="Degnan S.M."/>
            <person name="Oakley T.H."/>
            <person name="Plachetzki D.C."/>
            <person name="Zhai Y."/>
            <person name="Adamski M."/>
            <person name="Calcino A."/>
            <person name="Cummins S.F."/>
            <person name="Goodstein D.M."/>
            <person name="Harris C."/>
            <person name="Jackson D.J."/>
            <person name="Leys S.P."/>
            <person name="Shu S."/>
            <person name="Woodcroft B.J."/>
            <person name="Vervoort M."/>
            <person name="Kosik K.S."/>
            <person name="Manning G."/>
            <person name="Degnan B.M."/>
            <person name="Rokhsar D.S."/>
        </authorList>
    </citation>
    <scope>NUCLEOTIDE SEQUENCE [LARGE SCALE GENOMIC DNA]</scope>
</reference>
<dbReference type="InParanoid" id="A0A1X7T342"/>
<dbReference type="GO" id="GO:0005615">
    <property type="term" value="C:extracellular space"/>
    <property type="evidence" value="ECO:0007669"/>
    <property type="project" value="TreeGrafter"/>
</dbReference>